<dbReference type="Pfam" id="PF13946">
    <property type="entry name" value="DUF4214"/>
    <property type="match status" value="1"/>
</dbReference>
<dbReference type="EMBL" id="JBBKZU010000004">
    <property type="protein sequence ID" value="MEJ8811730.1"/>
    <property type="molecule type" value="Genomic_DNA"/>
</dbReference>
<feature type="domain" description="DUF4214" evidence="2">
    <location>
        <begin position="174"/>
        <end position="221"/>
    </location>
</feature>
<dbReference type="Gene3D" id="3.40.50.150">
    <property type="entry name" value="Vaccinia Virus protein VP39"/>
    <property type="match status" value="1"/>
</dbReference>
<name>A0ABU8VFD0_9BURK</name>
<evidence type="ECO:0000259" key="1">
    <source>
        <dbReference type="Pfam" id="PF08241"/>
    </source>
</evidence>
<keyword evidence="4" id="KW-1185">Reference proteome</keyword>
<proteinExistence type="predicted"/>
<dbReference type="SUPFAM" id="SSF53335">
    <property type="entry name" value="S-adenosyl-L-methionine-dependent methyltransferases"/>
    <property type="match status" value="1"/>
</dbReference>
<dbReference type="Pfam" id="PF08241">
    <property type="entry name" value="Methyltransf_11"/>
    <property type="match status" value="1"/>
</dbReference>
<evidence type="ECO:0000259" key="2">
    <source>
        <dbReference type="Pfam" id="PF13946"/>
    </source>
</evidence>
<dbReference type="Proteomes" id="UP001365846">
    <property type="component" value="Unassembled WGS sequence"/>
</dbReference>
<evidence type="ECO:0000313" key="3">
    <source>
        <dbReference type="EMBL" id="MEJ8811730.1"/>
    </source>
</evidence>
<reference evidence="3 4" key="1">
    <citation type="submission" date="2024-03" db="EMBL/GenBank/DDBJ databases">
        <title>Novel species of the genus Variovorax.</title>
        <authorList>
            <person name="Liu Q."/>
            <person name="Xin Y.-H."/>
        </authorList>
    </citation>
    <scope>NUCLEOTIDE SEQUENCE [LARGE SCALE GENOMIC DNA]</scope>
    <source>
        <strain evidence="3 4">KACC 18899</strain>
    </source>
</reference>
<dbReference type="RefSeq" id="WP_340357001.1">
    <property type="nucleotide sequence ID" value="NZ_JBBKZU010000004.1"/>
</dbReference>
<dbReference type="InterPro" id="IPR029063">
    <property type="entry name" value="SAM-dependent_MTases_sf"/>
</dbReference>
<protein>
    <submittedName>
        <fullName evidence="3">DUF4214 domain-containing protein</fullName>
    </submittedName>
</protein>
<dbReference type="InterPro" id="IPR013216">
    <property type="entry name" value="Methyltransf_11"/>
</dbReference>
<comment type="caution">
    <text evidence="3">The sequence shown here is derived from an EMBL/GenBank/DDBJ whole genome shotgun (WGS) entry which is preliminary data.</text>
</comment>
<evidence type="ECO:0000313" key="4">
    <source>
        <dbReference type="Proteomes" id="UP001365846"/>
    </source>
</evidence>
<gene>
    <name evidence="3" type="ORF">WKW77_11685</name>
</gene>
<organism evidence="3 4">
    <name type="scientific">Variovorax ureilyticus</name>
    <dbReference type="NCBI Taxonomy" id="1836198"/>
    <lineage>
        <taxon>Bacteria</taxon>
        <taxon>Pseudomonadati</taxon>
        <taxon>Pseudomonadota</taxon>
        <taxon>Betaproteobacteria</taxon>
        <taxon>Burkholderiales</taxon>
        <taxon>Comamonadaceae</taxon>
        <taxon>Variovorax</taxon>
    </lineage>
</organism>
<dbReference type="InterPro" id="IPR025282">
    <property type="entry name" value="DUF4214"/>
</dbReference>
<feature type="domain" description="Methyltransferase type 11" evidence="1">
    <location>
        <begin position="17"/>
        <end position="86"/>
    </location>
</feature>
<accession>A0ABU8VFD0</accession>
<sequence>MSIAKGTYPTRLNLGCGYDVRPGYLNVDLHERHDPDLVADVTSLGMLPSGEFTEIVAQDVLEHVERHKVDVALTEWARLLAPDGVIQVRVPSLELMFRMLAQPQNRPAEEAAKVIHLMYGTQAYTGDYHLAGFTASVLEKHLNDVGLQICRADVAHGWCFDVHARKTQVLQDPREYVFSAYFRVLGRAADPDGLNHFVQAMRAGMSREQVIRDLEASEEAQILREMPFYLLGHVSADRRLTNDGQRVLEPVQNRPTVRQALSQLKAALLG</sequence>